<evidence type="ECO:0000313" key="2">
    <source>
        <dbReference type="Proteomes" id="UP000185944"/>
    </source>
</evidence>
<keyword evidence="2" id="KW-1185">Reference proteome</keyword>
<reference evidence="1 2" key="1">
    <citation type="submission" date="2016-02" db="EMBL/GenBank/DDBJ databases">
        <title>Discovery of a natural microsporidian pathogen with a broad tissue tropism in Caenorhabditis elegans.</title>
        <authorList>
            <person name="Luallen R.J."/>
            <person name="Reinke A.W."/>
            <person name="Tong L."/>
            <person name="Botts M.R."/>
            <person name="Felix M.-A."/>
            <person name="Troemel E.R."/>
        </authorList>
    </citation>
    <scope>NUCLEOTIDE SEQUENCE [LARGE SCALE GENOMIC DNA]</scope>
    <source>
        <strain evidence="1 2">JUm2807</strain>
    </source>
</reference>
<dbReference type="EMBL" id="LTDL01000014">
    <property type="protein sequence ID" value="OAG31543.1"/>
    <property type="molecule type" value="Genomic_DNA"/>
</dbReference>
<dbReference type="Proteomes" id="UP000185944">
    <property type="component" value="Unassembled WGS sequence"/>
</dbReference>
<dbReference type="VEuPathDB" id="MicrosporidiaDB:NEDG_00018"/>
<protein>
    <submittedName>
        <fullName evidence="1">Uncharacterized protein</fullName>
    </submittedName>
</protein>
<comment type="caution">
    <text evidence="1">The sequence shown here is derived from an EMBL/GenBank/DDBJ whole genome shotgun (WGS) entry which is preliminary data.</text>
</comment>
<sequence length="155" mass="17333">MNKEKYSRQIRLFGEETQTAIESTNVYILSDDSSLSTKTELDRLLTQIGSTTHQNLPPSISPPAALFLVDLPWLPEYSSQFSGIFYISTRTLTVCTVETLVHAPNTKQPEHGTSTKQPEYLKILAGVAVQEYIKKLSGLSVVKAWTLDITPFEQL</sequence>
<dbReference type="GO" id="GO:0008641">
    <property type="term" value="F:ubiquitin-like modifier activating enzyme activity"/>
    <property type="evidence" value="ECO:0007669"/>
    <property type="project" value="InterPro"/>
</dbReference>
<proteinExistence type="predicted"/>
<dbReference type="SUPFAM" id="SSF69572">
    <property type="entry name" value="Activating enzymes of the ubiquitin-like proteins"/>
    <property type="match status" value="1"/>
</dbReference>
<dbReference type="InterPro" id="IPR035985">
    <property type="entry name" value="Ubiquitin-activating_enz"/>
</dbReference>
<organism evidence="1 2">
    <name type="scientific">Nematocida displodere</name>
    <dbReference type="NCBI Taxonomy" id="1805483"/>
    <lineage>
        <taxon>Eukaryota</taxon>
        <taxon>Fungi</taxon>
        <taxon>Fungi incertae sedis</taxon>
        <taxon>Microsporidia</taxon>
        <taxon>Nematocida</taxon>
    </lineage>
</organism>
<evidence type="ECO:0000313" key="1">
    <source>
        <dbReference type="EMBL" id="OAG31543.1"/>
    </source>
</evidence>
<dbReference type="RefSeq" id="XP_067545144.1">
    <property type="nucleotide sequence ID" value="XM_067687436.1"/>
</dbReference>
<gene>
    <name evidence="1" type="ORF">NEDG_00018</name>
</gene>
<dbReference type="AlphaFoldDB" id="A0A177EHT7"/>
<accession>A0A177EHT7</accession>
<name>A0A177EHT7_9MICR</name>
<dbReference type="OrthoDB" id="10252231at2759"/>
<dbReference type="GeneID" id="93646368"/>